<evidence type="ECO:0000256" key="2">
    <source>
        <dbReference type="ARBA" id="ARBA00022723"/>
    </source>
</evidence>
<accession>A0A081NFF7</accession>
<evidence type="ECO:0000256" key="4">
    <source>
        <dbReference type="ARBA" id="ARBA00022837"/>
    </source>
</evidence>
<dbReference type="InterPro" id="IPR047115">
    <property type="entry name" value="ARSB"/>
</dbReference>
<comment type="similarity">
    <text evidence="1">Belongs to the sulfatase family.</text>
</comment>
<dbReference type="InterPro" id="IPR000917">
    <property type="entry name" value="Sulfatase_N"/>
</dbReference>
<dbReference type="GO" id="GO:0008484">
    <property type="term" value="F:sulfuric ester hydrolase activity"/>
    <property type="evidence" value="ECO:0007669"/>
    <property type="project" value="InterPro"/>
</dbReference>
<dbReference type="PANTHER" id="PTHR10342">
    <property type="entry name" value="ARYLSULFATASE"/>
    <property type="match status" value="1"/>
</dbReference>
<keyword evidence="3" id="KW-0378">Hydrolase</keyword>
<evidence type="ECO:0000313" key="7">
    <source>
        <dbReference type="EMBL" id="KEQ17180.1"/>
    </source>
</evidence>
<dbReference type="Pfam" id="PF00884">
    <property type="entry name" value="Sulfatase"/>
    <property type="match status" value="1"/>
</dbReference>
<organism evidence="7 8">
    <name type="scientific">Endozoicomonas numazuensis</name>
    <dbReference type="NCBI Taxonomy" id="1137799"/>
    <lineage>
        <taxon>Bacteria</taxon>
        <taxon>Pseudomonadati</taxon>
        <taxon>Pseudomonadota</taxon>
        <taxon>Gammaproteobacteria</taxon>
        <taxon>Oceanospirillales</taxon>
        <taxon>Endozoicomonadaceae</taxon>
        <taxon>Endozoicomonas</taxon>
    </lineage>
</organism>
<comment type="caution">
    <text evidence="7">The sequence shown here is derived from an EMBL/GenBank/DDBJ whole genome shotgun (WGS) entry which is preliminary data.</text>
</comment>
<name>A0A081NFF7_9GAMM</name>
<dbReference type="eggNOG" id="COG3119">
    <property type="taxonomic scope" value="Bacteria"/>
</dbReference>
<protein>
    <recommendedName>
        <fullName evidence="6">Sulfatase N-terminal domain-containing protein</fullName>
    </recommendedName>
</protein>
<reference evidence="7 8" key="1">
    <citation type="submission" date="2014-06" db="EMBL/GenBank/DDBJ databases">
        <title>Whole Genome Sequences of Three Symbiotic Endozoicomonas Bacteria.</title>
        <authorList>
            <person name="Neave M.J."/>
            <person name="Apprill A."/>
            <person name="Voolstra C.R."/>
        </authorList>
    </citation>
    <scope>NUCLEOTIDE SEQUENCE [LARGE SCALE GENOMIC DNA]</scope>
    <source>
        <strain evidence="7 8">DSM 25634</strain>
    </source>
</reference>
<evidence type="ECO:0000313" key="8">
    <source>
        <dbReference type="Proteomes" id="UP000028073"/>
    </source>
</evidence>
<dbReference type="Gene3D" id="3.40.720.10">
    <property type="entry name" value="Alkaline Phosphatase, subunit A"/>
    <property type="match status" value="1"/>
</dbReference>
<evidence type="ECO:0000256" key="3">
    <source>
        <dbReference type="ARBA" id="ARBA00022801"/>
    </source>
</evidence>
<dbReference type="PROSITE" id="PS00523">
    <property type="entry name" value="SULFATASE_1"/>
    <property type="match status" value="1"/>
</dbReference>
<sequence length="95" mass="10519">MVFLTTLNAYEMTTEKPNIIVMEADDLGWADVGFHGNQDIDTPSLDKLAAQGVQLDRFYTTPICSPTRAALMTGRDPMRLGIAYAVVIPWSKRVS</sequence>
<dbReference type="EMBL" id="JOKH01000003">
    <property type="protein sequence ID" value="KEQ17180.1"/>
    <property type="molecule type" value="Genomic_DNA"/>
</dbReference>
<evidence type="ECO:0000256" key="5">
    <source>
        <dbReference type="ARBA" id="ARBA00023180"/>
    </source>
</evidence>
<keyword evidence="5" id="KW-0325">Glycoprotein</keyword>
<gene>
    <name evidence="7" type="ORF">GZ78_15145</name>
</gene>
<dbReference type="SUPFAM" id="SSF53649">
    <property type="entry name" value="Alkaline phosphatase-like"/>
    <property type="match status" value="1"/>
</dbReference>
<dbReference type="InterPro" id="IPR017850">
    <property type="entry name" value="Alkaline_phosphatase_core_sf"/>
</dbReference>
<dbReference type="InterPro" id="IPR024607">
    <property type="entry name" value="Sulfatase_CS"/>
</dbReference>
<keyword evidence="2" id="KW-0479">Metal-binding</keyword>
<dbReference type="Proteomes" id="UP000028073">
    <property type="component" value="Unassembled WGS sequence"/>
</dbReference>
<dbReference type="GO" id="GO:0046872">
    <property type="term" value="F:metal ion binding"/>
    <property type="evidence" value="ECO:0007669"/>
    <property type="project" value="UniProtKB-KW"/>
</dbReference>
<proteinExistence type="inferred from homology"/>
<dbReference type="STRING" id="1137799.GZ78_15145"/>
<feature type="domain" description="Sulfatase N-terminal" evidence="6">
    <location>
        <begin position="17"/>
        <end position="82"/>
    </location>
</feature>
<dbReference type="AlphaFoldDB" id="A0A081NFF7"/>
<evidence type="ECO:0000256" key="1">
    <source>
        <dbReference type="ARBA" id="ARBA00008779"/>
    </source>
</evidence>
<keyword evidence="4" id="KW-0106">Calcium</keyword>
<evidence type="ECO:0000259" key="6">
    <source>
        <dbReference type="Pfam" id="PF00884"/>
    </source>
</evidence>
<dbReference type="PANTHER" id="PTHR10342:SF273">
    <property type="entry name" value="RE14504P"/>
    <property type="match status" value="1"/>
</dbReference>
<keyword evidence="8" id="KW-1185">Reference proteome</keyword>